<reference evidence="8 9" key="1">
    <citation type="submission" date="2021-01" db="EMBL/GenBank/DDBJ databases">
        <title>WGS of actinomycetes isolated from Thailand.</title>
        <authorList>
            <person name="Thawai C."/>
        </authorList>
    </citation>
    <scope>NUCLEOTIDE SEQUENCE [LARGE SCALE GENOMIC DNA]</scope>
    <source>
        <strain evidence="8 9">CH9-7</strain>
    </source>
</reference>
<evidence type="ECO:0000256" key="1">
    <source>
        <dbReference type="ARBA" id="ARBA00022741"/>
    </source>
</evidence>
<evidence type="ECO:0000256" key="6">
    <source>
        <dbReference type="SAM" id="MobiDB-lite"/>
    </source>
</evidence>
<evidence type="ECO:0000259" key="7">
    <source>
        <dbReference type="Pfam" id="PF22590"/>
    </source>
</evidence>
<dbReference type="InterPro" id="IPR054712">
    <property type="entry name" value="Cas3-like_dom"/>
</dbReference>
<dbReference type="EMBL" id="JAERRI010000008">
    <property type="protein sequence ID" value="MBL1090942.1"/>
    <property type="molecule type" value="Genomic_DNA"/>
</dbReference>
<comment type="caution">
    <text evidence="8">The sequence shown here is derived from an EMBL/GenBank/DDBJ whole genome shotgun (WGS) entry which is preliminary data.</text>
</comment>
<evidence type="ECO:0000313" key="9">
    <source>
        <dbReference type="Proteomes" id="UP000629371"/>
    </source>
</evidence>
<keyword evidence="3" id="KW-0347">Helicase</keyword>
<dbReference type="Pfam" id="PF22590">
    <property type="entry name" value="Cas3-like_C_2"/>
    <property type="match status" value="1"/>
</dbReference>
<accession>A0ABS1MT37</accession>
<evidence type="ECO:0000313" key="8">
    <source>
        <dbReference type="EMBL" id="MBL1090942.1"/>
    </source>
</evidence>
<keyword evidence="9" id="KW-1185">Reference proteome</keyword>
<evidence type="ECO:0000256" key="5">
    <source>
        <dbReference type="ARBA" id="ARBA00023118"/>
    </source>
</evidence>
<keyword evidence="5" id="KW-0051">Antiviral defense</keyword>
<dbReference type="SUPFAM" id="SSF52540">
    <property type="entry name" value="P-loop containing nucleoside triphosphate hydrolases"/>
    <property type="match status" value="1"/>
</dbReference>
<dbReference type="InterPro" id="IPR027417">
    <property type="entry name" value="P-loop_NTPase"/>
</dbReference>
<keyword evidence="4" id="KW-0067">ATP-binding</keyword>
<name>A0ABS1MT37_9ACTN</name>
<evidence type="ECO:0000256" key="3">
    <source>
        <dbReference type="ARBA" id="ARBA00022806"/>
    </source>
</evidence>
<feature type="domain" description="CRISPR-associated nuclease/helicase Cas3" evidence="7">
    <location>
        <begin position="23"/>
        <end position="63"/>
    </location>
</feature>
<sequence length="113" mass="12279">MTTGHRRGVIAEIKRLLDKGLDIQVVSTSLLEAGVDLDFPWVYRAWAPAESPQQAAGRCHRDGRLHCGTVVTFKPSDGKQPHGEAYGAAQDASETHFGRGVPDPDGLEVLERC</sequence>
<keyword evidence="1" id="KW-0547">Nucleotide-binding</keyword>
<feature type="region of interest" description="Disordered" evidence="6">
    <location>
        <begin position="73"/>
        <end position="105"/>
    </location>
</feature>
<evidence type="ECO:0000256" key="2">
    <source>
        <dbReference type="ARBA" id="ARBA00022801"/>
    </source>
</evidence>
<protein>
    <recommendedName>
        <fullName evidence="7">CRISPR-associated nuclease/helicase Cas3 domain-containing protein</fullName>
    </recommendedName>
</protein>
<keyword evidence="2" id="KW-0378">Hydrolase</keyword>
<dbReference type="Proteomes" id="UP000629371">
    <property type="component" value="Unassembled WGS sequence"/>
</dbReference>
<evidence type="ECO:0000256" key="4">
    <source>
        <dbReference type="ARBA" id="ARBA00022840"/>
    </source>
</evidence>
<gene>
    <name evidence="8" type="ORF">JK360_16290</name>
</gene>
<proteinExistence type="predicted"/>
<organism evidence="8 9">
    <name type="scientific">Streptomyces siderophoricus</name>
    <dbReference type="NCBI Taxonomy" id="2802281"/>
    <lineage>
        <taxon>Bacteria</taxon>
        <taxon>Bacillati</taxon>
        <taxon>Actinomycetota</taxon>
        <taxon>Actinomycetes</taxon>
        <taxon>Kitasatosporales</taxon>
        <taxon>Streptomycetaceae</taxon>
        <taxon>Streptomyces</taxon>
    </lineage>
</organism>